<dbReference type="RefSeq" id="XP_003739572.1">
    <property type="nucleotide sequence ID" value="XM_003739524.2"/>
</dbReference>
<dbReference type="Proteomes" id="UP000694867">
    <property type="component" value="Unplaced"/>
</dbReference>
<keyword evidence="1" id="KW-1185">Reference proteome</keyword>
<dbReference type="PANTHER" id="PTHR15633">
    <property type="entry name" value="NUCLEOLAR PROTEIN 11"/>
    <property type="match status" value="1"/>
</dbReference>
<evidence type="ECO:0000313" key="2">
    <source>
        <dbReference type="RefSeq" id="XP_003739572.1"/>
    </source>
</evidence>
<dbReference type="KEGG" id="goe:100902484"/>
<dbReference type="GO" id="GO:0005730">
    <property type="term" value="C:nucleolus"/>
    <property type="evidence" value="ECO:0007669"/>
    <property type="project" value="TreeGrafter"/>
</dbReference>
<proteinExistence type="predicted"/>
<evidence type="ECO:0000313" key="1">
    <source>
        <dbReference type="Proteomes" id="UP000694867"/>
    </source>
</evidence>
<protein>
    <submittedName>
        <fullName evidence="2">Uncharacterized protein LOC100902484</fullName>
    </submittedName>
</protein>
<dbReference type="PANTHER" id="PTHR15633:SF2">
    <property type="entry name" value="NUCLEOLAR PROTEIN 11"/>
    <property type="match status" value="1"/>
</dbReference>
<dbReference type="AlphaFoldDB" id="A0AAJ6VVV5"/>
<dbReference type="GO" id="GO:0030490">
    <property type="term" value="P:maturation of SSU-rRNA"/>
    <property type="evidence" value="ECO:0007669"/>
    <property type="project" value="InterPro"/>
</dbReference>
<gene>
    <name evidence="2" type="primary">LOC100902484</name>
</gene>
<organism evidence="1 2">
    <name type="scientific">Galendromus occidentalis</name>
    <name type="common">western predatory mite</name>
    <dbReference type="NCBI Taxonomy" id="34638"/>
    <lineage>
        <taxon>Eukaryota</taxon>
        <taxon>Metazoa</taxon>
        <taxon>Ecdysozoa</taxon>
        <taxon>Arthropoda</taxon>
        <taxon>Chelicerata</taxon>
        <taxon>Arachnida</taxon>
        <taxon>Acari</taxon>
        <taxon>Parasitiformes</taxon>
        <taxon>Mesostigmata</taxon>
        <taxon>Gamasina</taxon>
        <taxon>Phytoseioidea</taxon>
        <taxon>Phytoseiidae</taxon>
        <taxon>Typhlodrominae</taxon>
        <taxon>Galendromus</taxon>
    </lineage>
</organism>
<reference evidence="2" key="1">
    <citation type="submission" date="2025-08" db="UniProtKB">
        <authorList>
            <consortium name="RefSeq"/>
        </authorList>
    </citation>
    <scope>IDENTIFICATION</scope>
</reference>
<accession>A0AAJ6VVV5</accession>
<dbReference type="InterPro" id="IPR042859">
    <property type="entry name" value="NOL11"/>
</dbReference>
<sequence>MCSLLEPYATLAVAGEMKSAGGPLFSAGPSLDTVLASVSPSSVALLKLEDSRPSRYWFTKPTTPFTTTAVWDATAGKIVSASHGKVLAWTNSEKATPAPVAECPSDVLSLLPLETGLVVVCRNGLAFRLHYDRPNWSVQIPSSIKGNYSWAGSLNEGDVAVLSEDCKSVVRFPVDDAPSRVVVKTPAKFTIAACCIHEGTLFAANIQGKLLKMRDGNFTPTKIDLKMEKNHLTAILSCQENLLIASETMVSLWDANFGLVKNTLKISFTPWTNKCVVLNNRALFASSSLMVLPIKIQKFSLAGLVGSKKKSEKKTPICVDVCESVAANVSSWSVDDVQKIMHDIDDLSEQLIVRCWKRLLELGDPTQNSRPLYKLIISRHNCEELTPVLHEYLSLEEVQKSIDFVACCMADLSLAQVSRGLLESLMDWACHLVDAHRNALKVSLRADNDASETCLLKLNQSVLRVQLLTDDLQSCQHNIKVFLGKTDKVVAPREKLYWVEPFDFFNKS</sequence>
<dbReference type="GO" id="GO:0003723">
    <property type="term" value="F:RNA binding"/>
    <property type="evidence" value="ECO:0007669"/>
    <property type="project" value="TreeGrafter"/>
</dbReference>
<name>A0AAJ6VVV5_9ACAR</name>
<dbReference type="GeneID" id="100902484"/>